<protein>
    <recommendedName>
        <fullName evidence="4">DUF3060 domain-containing protein</fullName>
    </recommendedName>
</protein>
<organism evidence="2 3">
    <name type="scientific">Mycolicibacter terrae</name>
    <dbReference type="NCBI Taxonomy" id="1788"/>
    <lineage>
        <taxon>Bacteria</taxon>
        <taxon>Bacillati</taxon>
        <taxon>Actinomycetota</taxon>
        <taxon>Actinomycetes</taxon>
        <taxon>Mycobacteriales</taxon>
        <taxon>Mycobacteriaceae</taxon>
        <taxon>Mycolicibacter</taxon>
    </lineage>
</organism>
<proteinExistence type="predicted"/>
<evidence type="ECO:0000313" key="3">
    <source>
        <dbReference type="Proteomes" id="UP000467636"/>
    </source>
</evidence>
<name>A0AAD1MJF5_9MYCO</name>
<accession>A0AAD1MJF5</accession>
<dbReference type="Proteomes" id="UP000467636">
    <property type="component" value="Chromosome"/>
</dbReference>
<gene>
    <name evidence="2" type="ORF">MTER_33650</name>
</gene>
<feature type="region of interest" description="Disordered" evidence="1">
    <location>
        <begin position="110"/>
        <end position="130"/>
    </location>
</feature>
<evidence type="ECO:0008006" key="4">
    <source>
        <dbReference type="Google" id="ProtNLM"/>
    </source>
</evidence>
<feature type="compositionally biased region" description="Basic and acidic residues" evidence="1">
    <location>
        <begin position="117"/>
        <end position="130"/>
    </location>
</feature>
<evidence type="ECO:0000256" key="1">
    <source>
        <dbReference type="SAM" id="MobiDB-lite"/>
    </source>
</evidence>
<dbReference type="InterPro" id="IPR021417">
    <property type="entry name" value="DUF3060"/>
</dbReference>
<dbReference type="PROSITE" id="PS51257">
    <property type="entry name" value="PROKAR_LIPOPROTEIN"/>
    <property type="match status" value="1"/>
</dbReference>
<dbReference type="RefSeq" id="WP_085258905.1">
    <property type="nucleotide sequence ID" value="NZ_LQPX01000002.1"/>
</dbReference>
<sequence length="130" mass="13593">MTGDRRRSICVAITTLFLGLAGCDASTEASPPKRLSMSSNVNTIHYGSFGTTSAVDCADGKSLNVAGSNNRLTVRGRCATVDVAGADNRITLERVDKSLTVTGLNNSVTYHGGEPTVDDRGSGNTIAEKR</sequence>
<dbReference type="AlphaFoldDB" id="A0AAD1MJF5"/>
<evidence type="ECO:0000313" key="2">
    <source>
        <dbReference type="EMBL" id="BBX23954.1"/>
    </source>
</evidence>
<reference evidence="2 3" key="1">
    <citation type="journal article" date="2019" name="Emerg. Microbes Infect.">
        <title>Comprehensive subspecies identification of 175 nontuberculous mycobacteria species based on 7547 genomic profiles.</title>
        <authorList>
            <person name="Matsumoto Y."/>
            <person name="Kinjo T."/>
            <person name="Motooka D."/>
            <person name="Nabeya D."/>
            <person name="Jung N."/>
            <person name="Uechi K."/>
            <person name="Horii T."/>
            <person name="Iida T."/>
            <person name="Fujita J."/>
            <person name="Nakamura S."/>
        </authorList>
    </citation>
    <scope>NUCLEOTIDE SEQUENCE [LARGE SCALE GENOMIC DNA]</scope>
    <source>
        <strain evidence="2 3">JCM 12143</strain>
    </source>
</reference>
<keyword evidence="3" id="KW-1185">Reference proteome</keyword>
<dbReference type="EMBL" id="AP022564">
    <property type="protein sequence ID" value="BBX23954.1"/>
    <property type="molecule type" value="Genomic_DNA"/>
</dbReference>
<dbReference type="Pfam" id="PF11259">
    <property type="entry name" value="DUF3060"/>
    <property type="match status" value="1"/>
</dbReference>